<sequence>MLFSEDIHYRAYGAHIAARDYPAARSDLQACMLNPSIVPTQIAMLLQFIGKTYFFEQNIEQALHYYEMGEQAGVGMLRPYLSTAQFLAEWMKDYERTIAKCDEIIRLATSSPFEKTEDDHGSDYYLSKAEDLKHFCYAQKAGK</sequence>
<proteinExistence type="predicted"/>
<dbReference type="Proteomes" id="UP000654304">
    <property type="component" value="Unassembled WGS sequence"/>
</dbReference>
<dbReference type="RefSeq" id="WP_186902107.1">
    <property type="nucleotide sequence ID" value="NZ_JACOGD010000001.1"/>
</dbReference>
<protein>
    <submittedName>
        <fullName evidence="1">Uncharacterized protein</fullName>
    </submittedName>
</protein>
<reference evidence="1 2" key="1">
    <citation type="submission" date="2020-08" db="EMBL/GenBank/DDBJ databases">
        <title>Novel species isolated from subtropical streams in China.</title>
        <authorList>
            <person name="Lu H."/>
        </authorList>
    </citation>
    <scope>NUCLEOTIDE SEQUENCE [LARGE SCALE GENOMIC DNA]</scope>
    <source>
        <strain evidence="1 2">CY22W</strain>
    </source>
</reference>
<dbReference type="EMBL" id="JACOGD010000001">
    <property type="protein sequence ID" value="MBC3930202.1"/>
    <property type="molecule type" value="Genomic_DNA"/>
</dbReference>
<gene>
    <name evidence="1" type="ORF">H8K43_00835</name>
</gene>
<keyword evidence="2" id="KW-1185">Reference proteome</keyword>
<evidence type="ECO:0000313" key="1">
    <source>
        <dbReference type="EMBL" id="MBC3930202.1"/>
    </source>
</evidence>
<comment type="caution">
    <text evidence="1">The sequence shown here is derived from an EMBL/GenBank/DDBJ whole genome shotgun (WGS) entry which is preliminary data.</text>
</comment>
<evidence type="ECO:0000313" key="2">
    <source>
        <dbReference type="Proteomes" id="UP000654304"/>
    </source>
</evidence>
<dbReference type="InterPro" id="IPR011990">
    <property type="entry name" value="TPR-like_helical_dom_sf"/>
</dbReference>
<dbReference type="SUPFAM" id="SSF48452">
    <property type="entry name" value="TPR-like"/>
    <property type="match status" value="1"/>
</dbReference>
<accession>A0ABR7A055</accession>
<name>A0ABR7A055_9BURK</name>
<organism evidence="1 2">
    <name type="scientific">Undibacterium curvum</name>
    <dbReference type="NCBI Taxonomy" id="2762294"/>
    <lineage>
        <taxon>Bacteria</taxon>
        <taxon>Pseudomonadati</taxon>
        <taxon>Pseudomonadota</taxon>
        <taxon>Betaproteobacteria</taxon>
        <taxon>Burkholderiales</taxon>
        <taxon>Oxalobacteraceae</taxon>
        <taxon>Undibacterium</taxon>
    </lineage>
</organism>